<protein>
    <submittedName>
        <fullName evidence="2">Uncharacterized protein</fullName>
    </submittedName>
</protein>
<keyword evidence="3" id="KW-1185">Reference proteome</keyword>
<feature type="coiled-coil region" evidence="1">
    <location>
        <begin position="23"/>
        <end position="50"/>
    </location>
</feature>
<organism evidence="2 3">
    <name type="scientific">Caenorhabditis angaria</name>
    <dbReference type="NCBI Taxonomy" id="860376"/>
    <lineage>
        <taxon>Eukaryota</taxon>
        <taxon>Metazoa</taxon>
        <taxon>Ecdysozoa</taxon>
        <taxon>Nematoda</taxon>
        <taxon>Chromadorea</taxon>
        <taxon>Rhabditida</taxon>
        <taxon>Rhabditina</taxon>
        <taxon>Rhabditomorpha</taxon>
        <taxon>Rhabditoidea</taxon>
        <taxon>Rhabditidae</taxon>
        <taxon>Peloderinae</taxon>
        <taxon>Caenorhabditis</taxon>
    </lineage>
</organism>
<comment type="caution">
    <text evidence="2">The sequence shown here is derived from an EMBL/GenBank/DDBJ whole genome shotgun (WGS) entry which is preliminary data.</text>
</comment>
<proteinExistence type="predicted"/>
<evidence type="ECO:0000313" key="3">
    <source>
        <dbReference type="Proteomes" id="UP001152747"/>
    </source>
</evidence>
<sequence>MARYPTEEQFRNLNRRLDESIFQLNINQEIEDLKKLLRRSEKRRKRYEEDSDVMYEKCGEFIENAMNGGSFNNFELMSRSELLKKIEFELKM</sequence>
<gene>
    <name evidence="2" type="ORF">CAMP_LOCUS413</name>
</gene>
<accession>A0A9P1I3V8</accession>
<keyword evidence="1" id="KW-0175">Coiled coil</keyword>
<dbReference type="AlphaFoldDB" id="A0A9P1I3V8"/>
<name>A0A9P1I3V8_9PELO</name>
<evidence type="ECO:0000256" key="1">
    <source>
        <dbReference type="SAM" id="Coils"/>
    </source>
</evidence>
<evidence type="ECO:0000313" key="2">
    <source>
        <dbReference type="EMBL" id="CAI5437776.1"/>
    </source>
</evidence>
<dbReference type="Proteomes" id="UP001152747">
    <property type="component" value="Unassembled WGS sequence"/>
</dbReference>
<dbReference type="EMBL" id="CANHGI010000001">
    <property type="protein sequence ID" value="CAI5437776.1"/>
    <property type="molecule type" value="Genomic_DNA"/>
</dbReference>
<reference evidence="2" key="1">
    <citation type="submission" date="2022-11" db="EMBL/GenBank/DDBJ databases">
        <authorList>
            <person name="Kikuchi T."/>
        </authorList>
    </citation>
    <scope>NUCLEOTIDE SEQUENCE</scope>
    <source>
        <strain evidence="2">PS1010</strain>
    </source>
</reference>